<keyword evidence="2" id="KW-1185">Reference proteome</keyword>
<gene>
    <name evidence="1" type="ORF">HPB48_005454</name>
</gene>
<evidence type="ECO:0000313" key="2">
    <source>
        <dbReference type="Proteomes" id="UP000821853"/>
    </source>
</evidence>
<dbReference type="VEuPathDB" id="VectorBase:HLOH_046139"/>
<proteinExistence type="predicted"/>
<sequence>MKDIKLGQDPKNSDIAMLPPFSVGQRTTFSNCHHSIVSCQTRPYLLNLETSCSSKERVHVEFGRQESAKTRPGRDGIVRACKVRIPNGQFLTRPVQKLYPLELAKTPGEDVIEVEDDEVRVAQ</sequence>
<reference evidence="1 2" key="1">
    <citation type="journal article" date="2020" name="Cell">
        <title>Large-Scale Comparative Analyses of Tick Genomes Elucidate Their Genetic Diversity and Vector Capacities.</title>
        <authorList>
            <consortium name="Tick Genome and Microbiome Consortium (TIGMIC)"/>
            <person name="Jia N."/>
            <person name="Wang J."/>
            <person name="Shi W."/>
            <person name="Du L."/>
            <person name="Sun Y."/>
            <person name="Zhan W."/>
            <person name="Jiang J.F."/>
            <person name="Wang Q."/>
            <person name="Zhang B."/>
            <person name="Ji P."/>
            <person name="Bell-Sakyi L."/>
            <person name="Cui X.M."/>
            <person name="Yuan T.T."/>
            <person name="Jiang B.G."/>
            <person name="Yang W.F."/>
            <person name="Lam T.T."/>
            <person name="Chang Q.C."/>
            <person name="Ding S.J."/>
            <person name="Wang X.J."/>
            <person name="Zhu J.G."/>
            <person name="Ruan X.D."/>
            <person name="Zhao L."/>
            <person name="Wei J.T."/>
            <person name="Ye R.Z."/>
            <person name="Que T.C."/>
            <person name="Du C.H."/>
            <person name="Zhou Y.H."/>
            <person name="Cheng J.X."/>
            <person name="Dai P.F."/>
            <person name="Guo W.B."/>
            <person name="Han X.H."/>
            <person name="Huang E.J."/>
            <person name="Li L.F."/>
            <person name="Wei W."/>
            <person name="Gao Y.C."/>
            <person name="Liu J.Z."/>
            <person name="Shao H.Z."/>
            <person name="Wang X."/>
            <person name="Wang C.C."/>
            <person name="Yang T.C."/>
            <person name="Huo Q.B."/>
            <person name="Li W."/>
            <person name="Chen H.Y."/>
            <person name="Chen S.E."/>
            <person name="Zhou L.G."/>
            <person name="Ni X.B."/>
            <person name="Tian J.H."/>
            <person name="Sheng Y."/>
            <person name="Liu T."/>
            <person name="Pan Y.S."/>
            <person name="Xia L.Y."/>
            <person name="Li J."/>
            <person name="Zhao F."/>
            <person name="Cao W.C."/>
        </authorList>
    </citation>
    <scope>NUCLEOTIDE SEQUENCE [LARGE SCALE GENOMIC DNA]</scope>
    <source>
        <strain evidence="1">HaeL-2018</strain>
    </source>
</reference>
<dbReference type="OrthoDB" id="6768042at2759"/>
<evidence type="ECO:0000313" key="1">
    <source>
        <dbReference type="EMBL" id="KAH9375200.1"/>
    </source>
</evidence>
<name>A0A9J6GL71_HAELO</name>
<protein>
    <submittedName>
        <fullName evidence="1">Uncharacterized protein</fullName>
    </submittedName>
</protein>
<dbReference type="Proteomes" id="UP000821853">
    <property type="component" value="Chromosome 5"/>
</dbReference>
<dbReference type="AlphaFoldDB" id="A0A9J6GL71"/>
<comment type="caution">
    <text evidence="1">The sequence shown here is derived from an EMBL/GenBank/DDBJ whole genome shotgun (WGS) entry which is preliminary data.</text>
</comment>
<accession>A0A9J6GL71</accession>
<organism evidence="1 2">
    <name type="scientific">Haemaphysalis longicornis</name>
    <name type="common">Bush tick</name>
    <dbReference type="NCBI Taxonomy" id="44386"/>
    <lineage>
        <taxon>Eukaryota</taxon>
        <taxon>Metazoa</taxon>
        <taxon>Ecdysozoa</taxon>
        <taxon>Arthropoda</taxon>
        <taxon>Chelicerata</taxon>
        <taxon>Arachnida</taxon>
        <taxon>Acari</taxon>
        <taxon>Parasitiformes</taxon>
        <taxon>Ixodida</taxon>
        <taxon>Ixodoidea</taxon>
        <taxon>Ixodidae</taxon>
        <taxon>Haemaphysalinae</taxon>
        <taxon>Haemaphysalis</taxon>
    </lineage>
</organism>
<dbReference type="EMBL" id="JABSTR010000007">
    <property type="protein sequence ID" value="KAH9375200.1"/>
    <property type="molecule type" value="Genomic_DNA"/>
</dbReference>